<dbReference type="EMBL" id="JAAKZG010000017">
    <property type="protein sequence ID" value="NGN44584.1"/>
    <property type="molecule type" value="Genomic_DNA"/>
</dbReference>
<dbReference type="Proteomes" id="UP000481252">
    <property type="component" value="Unassembled WGS sequence"/>
</dbReference>
<dbReference type="AlphaFoldDB" id="A0A7C9VAG2"/>
<dbReference type="Gene3D" id="3.40.50.1820">
    <property type="entry name" value="alpha/beta hydrolase"/>
    <property type="match status" value="1"/>
</dbReference>
<dbReference type="InterPro" id="IPR000639">
    <property type="entry name" value="Epox_hydrolase-like"/>
</dbReference>
<dbReference type="InterPro" id="IPR029058">
    <property type="entry name" value="AB_hydrolase_fold"/>
</dbReference>
<proteinExistence type="predicted"/>
<sequence>MVHGFPESWYSWRHQITAIAGAGYMAAALDVRGYGGSDKPEEIAAYSVADLAGDIVDVIDALDLRGAVIVGHDWGAVQVYAAAIRHPEKIRAVVGISVPASKHPQLKPSESWKKLYADTLFYQVYFQKEGAAEAEFEADLPRFVRIFFTSLSADASIKDNVLIRPKHAERLLDGLPDPVDLPNWLSQADVDFYAESFRASGLRGPLNRYRCADIDWEQMLPYAERNIDQPSLFIGGIQEPTRYMIPGIDRFDDPVPRMTDIRGIHMLDGVGHWVQQEAPEKTSELIVGFLRSL</sequence>
<accession>A0A7C9VAG2</accession>
<dbReference type="PRINTS" id="PR00412">
    <property type="entry name" value="EPOXHYDRLASE"/>
</dbReference>
<reference evidence="3 4" key="1">
    <citation type="submission" date="2020-02" db="EMBL/GenBank/DDBJ databases">
        <title>Genome sequence of the type strain CGMCC 1.15528 of Mesorhizobium zhangyense.</title>
        <authorList>
            <person name="Gao J."/>
            <person name="Sun J."/>
        </authorList>
    </citation>
    <scope>NUCLEOTIDE SEQUENCE [LARGE SCALE GENOMIC DNA]</scope>
    <source>
        <strain evidence="3 4">CGMCC 1.15528</strain>
    </source>
</reference>
<keyword evidence="4" id="KW-1185">Reference proteome</keyword>
<dbReference type="Pfam" id="PF00561">
    <property type="entry name" value="Abhydrolase_1"/>
    <property type="match status" value="1"/>
</dbReference>
<dbReference type="GO" id="GO:0016787">
    <property type="term" value="F:hydrolase activity"/>
    <property type="evidence" value="ECO:0007669"/>
    <property type="project" value="UniProtKB-KW"/>
</dbReference>
<evidence type="ECO:0000256" key="1">
    <source>
        <dbReference type="ARBA" id="ARBA00022801"/>
    </source>
</evidence>
<feature type="domain" description="AB hydrolase-1" evidence="2">
    <location>
        <begin position="1"/>
        <end position="114"/>
    </location>
</feature>
<organism evidence="3 4">
    <name type="scientific">Mesorhizobium zhangyense</name>
    <dbReference type="NCBI Taxonomy" id="1776730"/>
    <lineage>
        <taxon>Bacteria</taxon>
        <taxon>Pseudomonadati</taxon>
        <taxon>Pseudomonadota</taxon>
        <taxon>Alphaproteobacteria</taxon>
        <taxon>Hyphomicrobiales</taxon>
        <taxon>Phyllobacteriaceae</taxon>
        <taxon>Mesorhizobium</taxon>
    </lineage>
</organism>
<name>A0A7C9VAG2_9HYPH</name>
<gene>
    <name evidence="3" type="ORF">G6N74_26345</name>
</gene>
<comment type="caution">
    <text evidence="3">The sequence shown here is derived from an EMBL/GenBank/DDBJ whole genome shotgun (WGS) entry which is preliminary data.</text>
</comment>
<evidence type="ECO:0000313" key="3">
    <source>
        <dbReference type="EMBL" id="NGN44584.1"/>
    </source>
</evidence>
<dbReference type="SUPFAM" id="SSF53474">
    <property type="entry name" value="alpha/beta-Hydrolases"/>
    <property type="match status" value="1"/>
</dbReference>
<evidence type="ECO:0000259" key="2">
    <source>
        <dbReference type="Pfam" id="PF00561"/>
    </source>
</evidence>
<dbReference type="PANTHER" id="PTHR43329">
    <property type="entry name" value="EPOXIDE HYDROLASE"/>
    <property type="match status" value="1"/>
</dbReference>
<evidence type="ECO:0000313" key="4">
    <source>
        <dbReference type="Proteomes" id="UP000481252"/>
    </source>
</evidence>
<dbReference type="InterPro" id="IPR000073">
    <property type="entry name" value="AB_hydrolase_1"/>
</dbReference>
<protein>
    <submittedName>
        <fullName evidence="3">Alpha/beta hydrolase</fullName>
    </submittedName>
</protein>
<keyword evidence="1 3" id="KW-0378">Hydrolase</keyword>